<organism evidence="1 2">
    <name type="scientific">Tessaracoccus lapidicaptus</name>
    <dbReference type="NCBI Taxonomy" id="1427523"/>
    <lineage>
        <taxon>Bacteria</taxon>
        <taxon>Bacillati</taxon>
        <taxon>Actinomycetota</taxon>
        <taxon>Actinomycetes</taxon>
        <taxon>Propionibacteriales</taxon>
        <taxon>Propionibacteriaceae</taxon>
        <taxon>Tessaracoccus</taxon>
    </lineage>
</organism>
<accession>A0A1C0AQ42</accession>
<reference evidence="2" key="1">
    <citation type="submission" date="2016-07" db="EMBL/GenBank/DDBJ databases">
        <authorList>
            <person name="Florea S."/>
            <person name="Webb J.S."/>
            <person name="Jaromczyk J."/>
            <person name="Schardl C.L."/>
        </authorList>
    </citation>
    <scope>NUCLEOTIDE SEQUENCE [LARGE SCALE GENOMIC DNA]</scope>
    <source>
        <strain evidence="2">IPBSL-7</strain>
    </source>
</reference>
<evidence type="ECO:0000313" key="2">
    <source>
        <dbReference type="Proteomes" id="UP000093501"/>
    </source>
</evidence>
<keyword evidence="2" id="KW-1185">Reference proteome</keyword>
<name>A0A1C0AQ42_9ACTN</name>
<sequence>MTTFLLIGGIGLALVVVTLVIGDVLDGVLGLDALDSDLFSVSSLAAFIGAFGFGGALALALVPNTLLAVLAGIVVGAAAAWGAISLTRALRSGDNSAALRPDAMLGHPARVITAIPVGGYGEVHVSIAGHVRKLAARADSPIPTGTDVWISAIVSPTAVEVTPAAALPDSTN</sequence>
<dbReference type="AlphaFoldDB" id="A0A1C0AQ42"/>
<dbReference type="Proteomes" id="UP000093501">
    <property type="component" value="Unassembled WGS sequence"/>
</dbReference>
<protein>
    <submittedName>
        <fullName evidence="1">Uncharacterized protein</fullName>
    </submittedName>
</protein>
<dbReference type="InterPro" id="IPR012340">
    <property type="entry name" value="NA-bd_OB-fold"/>
</dbReference>
<dbReference type="EMBL" id="MBQD01000011">
    <property type="protein sequence ID" value="OCL36370.1"/>
    <property type="molecule type" value="Genomic_DNA"/>
</dbReference>
<dbReference type="RefSeq" id="WP_068750550.1">
    <property type="nucleotide sequence ID" value="NZ_LR214441.1"/>
</dbReference>
<proteinExistence type="predicted"/>
<evidence type="ECO:0000313" key="1">
    <source>
        <dbReference type="EMBL" id="OCL36370.1"/>
    </source>
</evidence>
<comment type="caution">
    <text evidence="1">The sequence shown here is derived from an EMBL/GenBank/DDBJ whole genome shotgun (WGS) entry which is preliminary data.</text>
</comment>
<gene>
    <name evidence="1" type="ORF">BCR15_00390</name>
</gene>
<dbReference type="Gene3D" id="2.40.50.140">
    <property type="entry name" value="Nucleic acid-binding proteins"/>
    <property type="match status" value="1"/>
</dbReference>